<keyword evidence="3" id="KW-1185">Reference proteome</keyword>
<organism evidence="2 3">
    <name type="scientific">Iris pallida</name>
    <name type="common">Sweet iris</name>
    <dbReference type="NCBI Taxonomy" id="29817"/>
    <lineage>
        <taxon>Eukaryota</taxon>
        <taxon>Viridiplantae</taxon>
        <taxon>Streptophyta</taxon>
        <taxon>Embryophyta</taxon>
        <taxon>Tracheophyta</taxon>
        <taxon>Spermatophyta</taxon>
        <taxon>Magnoliopsida</taxon>
        <taxon>Liliopsida</taxon>
        <taxon>Asparagales</taxon>
        <taxon>Iridaceae</taxon>
        <taxon>Iridoideae</taxon>
        <taxon>Irideae</taxon>
        <taxon>Iris</taxon>
    </lineage>
</organism>
<reference evidence="2" key="1">
    <citation type="journal article" date="2023" name="GigaByte">
        <title>Genome assembly of the bearded iris, Iris pallida Lam.</title>
        <authorList>
            <person name="Bruccoleri R.E."/>
            <person name="Oakeley E.J."/>
            <person name="Faust A.M.E."/>
            <person name="Altorfer M."/>
            <person name="Dessus-Babus S."/>
            <person name="Burckhardt D."/>
            <person name="Oertli M."/>
            <person name="Naumann U."/>
            <person name="Petersen F."/>
            <person name="Wong J."/>
        </authorList>
    </citation>
    <scope>NUCLEOTIDE SEQUENCE</scope>
    <source>
        <strain evidence="2">GSM-AAB239-AS_SAM_17_03QT</strain>
    </source>
</reference>
<sequence>MAAVVLGDPRSTTGRRGWDCSGGDGSGSCGRPESGRRVDQESEWGSDSGGGLLRGERVRVLVWGVSCRPVDTTQELDSDVSGLWT</sequence>
<proteinExistence type="predicted"/>
<dbReference type="EMBL" id="JANAVB010028818">
    <property type="protein sequence ID" value="KAJ6815547.1"/>
    <property type="molecule type" value="Genomic_DNA"/>
</dbReference>
<accession>A0AAX6FGM2</accession>
<dbReference type="Proteomes" id="UP001140949">
    <property type="component" value="Unassembled WGS sequence"/>
</dbReference>
<evidence type="ECO:0000256" key="1">
    <source>
        <dbReference type="SAM" id="MobiDB-lite"/>
    </source>
</evidence>
<protein>
    <submittedName>
        <fullName evidence="2">Pollen-specific leucine-rich repeat extensin-like protein 3</fullName>
    </submittedName>
</protein>
<reference evidence="2" key="2">
    <citation type="submission" date="2023-04" db="EMBL/GenBank/DDBJ databases">
        <authorList>
            <person name="Bruccoleri R.E."/>
            <person name="Oakeley E.J."/>
            <person name="Faust A.-M."/>
            <person name="Dessus-Babus S."/>
            <person name="Altorfer M."/>
            <person name="Burckhardt D."/>
            <person name="Oertli M."/>
            <person name="Naumann U."/>
            <person name="Petersen F."/>
            <person name="Wong J."/>
        </authorList>
    </citation>
    <scope>NUCLEOTIDE SEQUENCE</scope>
    <source>
        <strain evidence="2">GSM-AAB239-AS_SAM_17_03QT</strain>
        <tissue evidence="2">Leaf</tissue>
    </source>
</reference>
<evidence type="ECO:0000313" key="3">
    <source>
        <dbReference type="Proteomes" id="UP001140949"/>
    </source>
</evidence>
<dbReference type="AlphaFoldDB" id="A0AAX6FGM2"/>
<comment type="caution">
    <text evidence="2">The sequence shown here is derived from an EMBL/GenBank/DDBJ whole genome shotgun (WGS) entry which is preliminary data.</text>
</comment>
<feature type="region of interest" description="Disordered" evidence="1">
    <location>
        <begin position="1"/>
        <end position="52"/>
    </location>
</feature>
<gene>
    <name evidence="2" type="ORF">M6B38_133780</name>
</gene>
<evidence type="ECO:0000313" key="2">
    <source>
        <dbReference type="EMBL" id="KAJ6815547.1"/>
    </source>
</evidence>
<name>A0AAX6FGM2_IRIPA</name>